<organism evidence="3 4">
    <name type="scientific">Streptococcus mitis</name>
    <dbReference type="NCBI Taxonomy" id="28037"/>
    <lineage>
        <taxon>Bacteria</taxon>
        <taxon>Bacillati</taxon>
        <taxon>Bacillota</taxon>
        <taxon>Bacilli</taxon>
        <taxon>Lactobacillales</taxon>
        <taxon>Streptococcaceae</taxon>
        <taxon>Streptococcus</taxon>
        <taxon>Streptococcus mitis group</taxon>
    </lineage>
</organism>
<comment type="caution">
    <text evidence="3">The sequence shown here is derived from an EMBL/GenBank/DDBJ whole genome shotgun (WGS) entry which is preliminary data.</text>
</comment>
<dbReference type="Proteomes" id="UP000436302">
    <property type="component" value="Unassembled WGS sequence"/>
</dbReference>
<dbReference type="EMBL" id="RJNZ01000018">
    <property type="protein sequence ID" value="RSI89573.1"/>
    <property type="molecule type" value="Genomic_DNA"/>
</dbReference>
<evidence type="ECO:0000256" key="1">
    <source>
        <dbReference type="SAM" id="Coils"/>
    </source>
</evidence>
<sequence>MINIGIVEDKESELDNIKRCFYGYYRGDCGFQDYIIDEYGEKEELVNKILDDILNTRIDVLVVDYLISREGFKIVGNEVYESVKRHIQNFPVIILTQYVDDSQRSEIIDPDKVYRKSIFFDINTQESKDSLKNIDISIRNFQRQKEKIEQKILYEQQKIKDREIDPSVLINLSELELNLNKYIVSDSATELDKLFDTSQLECAVKLIKDLGEL</sequence>
<proteinExistence type="predicted"/>
<evidence type="ECO:0008006" key="6">
    <source>
        <dbReference type="Google" id="ProtNLM"/>
    </source>
</evidence>
<dbReference type="EMBL" id="WIJV01000079">
    <property type="protein sequence ID" value="MQP83811.1"/>
    <property type="molecule type" value="Genomic_DNA"/>
</dbReference>
<dbReference type="AlphaFoldDB" id="A0A428DAU5"/>
<evidence type="ECO:0000313" key="2">
    <source>
        <dbReference type="EMBL" id="MQP83811.1"/>
    </source>
</evidence>
<protein>
    <recommendedName>
        <fullName evidence="6">Response regulator</fullName>
    </recommendedName>
</protein>
<reference evidence="3 4" key="1">
    <citation type="submission" date="2018-11" db="EMBL/GenBank/DDBJ databases">
        <title>Species Designations Belie Phenotypic and Genotypic Heterogeneity in Oral Streptococci.</title>
        <authorList>
            <person name="Velsko I."/>
        </authorList>
    </citation>
    <scope>NUCLEOTIDE SEQUENCE [LARGE SCALE GENOMIC DNA]</scope>
    <source>
        <strain evidence="3 4">BCC55</strain>
    </source>
</reference>
<evidence type="ECO:0000313" key="4">
    <source>
        <dbReference type="Proteomes" id="UP000267870"/>
    </source>
</evidence>
<accession>A0A428DAU5</accession>
<evidence type="ECO:0000313" key="5">
    <source>
        <dbReference type="Proteomes" id="UP000436302"/>
    </source>
</evidence>
<dbReference type="Proteomes" id="UP000267870">
    <property type="component" value="Unassembled WGS sequence"/>
</dbReference>
<evidence type="ECO:0000313" key="3">
    <source>
        <dbReference type="EMBL" id="RSI89573.1"/>
    </source>
</evidence>
<keyword evidence="1" id="KW-0175">Coiled coil</keyword>
<dbReference type="RefSeq" id="WP_125453292.1">
    <property type="nucleotide sequence ID" value="NZ_OZ217346.1"/>
</dbReference>
<gene>
    <name evidence="3" type="ORF">D8845_09360</name>
    <name evidence="2" type="ORF">GEZ78_09715</name>
</gene>
<name>A0A428DAU5_STRMT</name>
<dbReference type="Gene3D" id="3.40.50.2300">
    <property type="match status" value="1"/>
</dbReference>
<feature type="coiled-coil region" evidence="1">
    <location>
        <begin position="131"/>
        <end position="158"/>
    </location>
</feature>
<reference evidence="2 5" key="2">
    <citation type="submission" date="2019-10" db="EMBL/GenBank/DDBJ databases">
        <title>Streptococcus mitis of the oral and urogenital tracts.</title>
        <authorList>
            <person name="Price T."/>
            <person name="Mores C.R."/>
            <person name="Putonti C."/>
            <person name="Wolfe A.J."/>
        </authorList>
    </citation>
    <scope>NUCLEOTIDE SEQUENCE [LARGE SCALE GENOMIC DNA]</scope>
    <source>
        <strain evidence="2 5">SM39</strain>
    </source>
</reference>